<feature type="domain" description="Mannitol dehydrogenase N-terminal" evidence="3">
    <location>
        <begin position="41"/>
        <end position="307"/>
    </location>
</feature>
<evidence type="ECO:0000256" key="1">
    <source>
        <dbReference type="ARBA" id="ARBA00023002"/>
    </source>
</evidence>
<dbReference type="EMBL" id="NDXJ01000018">
    <property type="protein sequence ID" value="OSP88278.1"/>
    <property type="molecule type" value="Genomic_DNA"/>
</dbReference>
<dbReference type="PANTHER" id="PTHR43362:SF1">
    <property type="entry name" value="MANNITOL DEHYDROGENASE 2-RELATED"/>
    <property type="match status" value="1"/>
</dbReference>
<dbReference type="InterPro" id="IPR050988">
    <property type="entry name" value="Mannitol_DH/Oxidoreductase"/>
</dbReference>
<gene>
    <name evidence="5" type="ORF">B9D04_10840</name>
</gene>
<dbReference type="InterPro" id="IPR036291">
    <property type="entry name" value="NAD(P)-bd_dom_sf"/>
</dbReference>
<organism evidence="5 6">
    <name type="scientific">Weissella cibaria</name>
    <dbReference type="NCBI Taxonomy" id="137591"/>
    <lineage>
        <taxon>Bacteria</taxon>
        <taxon>Bacillati</taxon>
        <taxon>Bacillota</taxon>
        <taxon>Bacilli</taxon>
        <taxon>Lactobacillales</taxon>
        <taxon>Lactobacillaceae</taxon>
        <taxon>Weissella</taxon>
    </lineage>
</organism>
<keyword evidence="1" id="KW-0560">Oxidoreductase</keyword>
<dbReference type="SUPFAM" id="SSF51735">
    <property type="entry name" value="NAD(P)-binding Rossmann-fold domains"/>
    <property type="match status" value="1"/>
</dbReference>
<accession>A0A1X4JIN9</accession>
<dbReference type="SUPFAM" id="SSF48179">
    <property type="entry name" value="6-phosphogluconate dehydrogenase C-terminal domain-like"/>
    <property type="match status" value="1"/>
</dbReference>
<reference evidence="5 6" key="1">
    <citation type="submission" date="2017-04" db="EMBL/GenBank/DDBJ databases">
        <title>The genome sequence of Weissella cibaria isolated from wild Drosophila.</title>
        <authorList>
            <person name="Ricks N.J."/>
            <person name="Carroll C."/>
            <person name="Walters A."/>
            <person name="Newell P.D."/>
            <person name="Chaston J.M."/>
        </authorList>
    </citation>
    <scope>NUCLEOTIDE SEQUENCE [LARGE SCALE GENOMIC DNA]</scope>
    <source>
        <strain evidence="5 6">DmW_103</strain>
    </source>
</reference>
<dbReference type="InterPro" id="IPR013131">
    <property type="entry name" value="Mannitol_DH_N"/>
</dbReference>
<feature type="domain" description="Mannitol dehydrogenase C-terminal" evidence="4">
    <location>
        <begin position="325"/>
        <end position="508"/>
    </location>
</feature>
<evidence type="ECO:0000313" key="5">
    <source>
        <dbReference type="EMBL" id="OSP88278.1"/>
    </source>
</evidence>
<evidence type="ECO:0000256" key="2">
    <source>
        <dbReference type="ARBA" id="ARBA00048615"/>
    </source>
</evidence>
<dbReference type="InterPro" id="IPR013328">
    <property type="entry name" value="6PGD_dom2"/>
</dbReference>
<dbReference type="Gene3D" id="3.40.50.720">
    <property type="entry name" value="NAD(P)-binding Rossmann-like Domain"/>
    <property type="match status" value="1"/>
</dbReference>
<sequence>MMKLTDNYMTEREAFTTMGIEVPTFDQVDLVKTAKVTPTWVHFGGGNLFRGFHSEVAQELVAAGELPAGVIVAETYDDAVIQDVYRRFDNRHLNVTMKADGSLKRELIASVSGSYTFNRDHKADWQTMMNIFAKPSLQLATFSITEKGYNLRQPDGYFTNQVLADLATDPHTTAPGNNMVATAALLLHRFETSATPIAMVSTDNFSQNGDRLRETMQTIAKMWKTNGFVGADFMTWLDQDVTFPLSMIDRITPNPAASVAEALQAIGFADTELIRTPKGTNVAPFANTEEVHYLVIEDNFPNGRPDFTKAGVFLTDRATVNDADAMKVTTSLNPLHTALAIFGSLLNYDSIAEEMKNVDLLKLIQNIGYVEGLPVVTDPGIISPKQFIDEVINKRLPNPYIPDTPQRIATDTSQKLSIRFGETIKAYVADEHRDVNDLVFIPLTLAAWVRYLMAVDDNGQQMALSPDPLLATLLPKVAPLHLGYAGNLHDVVVDILQDEQIFGVDLYEVGLGVRVENDLAQLLSGEGAVACTLHNALAAYGRYDVAEGVVSYG</sequence>
<evidence type="ECO:0000259" key="4">
    <source>
        <dbReference type="Pfam" id="PF08125"/>
    </source>
</evidence>
<dbReference type="AlphaFoldDB" id="A0A1X4JIN9"/>
<dbReference type="Proteomes" id="UP000193588">
    <property type="component" value="Unassembled WGS sequence"/>
</dbReference>
<evidence type="ECO:0000313" key="6">
    <source>
        <dbReference type="Proteomes" id="UP000193588"/>
    </source>
</evidence>
<dbReference type="InterPro" id="IPR008927">
    <property type="entry name" value="6-PGluconate_DH-like_C_sf"/>
</dbReference>
<dbReference type="InterPro" id="IPR013118">
    <property type="entry name" value="Mannitol_DH_C"/>
</dbReference>
<dbReference type="Pfam" id="PF08125">
    <property type="entry name" value="Mannitol_dh_C"/>
    <property type="match status" value="1"/>
</dbReference>
<name>A0A1X4JIN9_9LACO</name>
<dbReference type="Pfam" id="PF01232">
    <property type="entry name" value="Mannitol_dh"/>
    <property type="match status" value="1"/>
</dbReference>
<comment type="caution">
    <text evidence="5">The sequence shown here is derived from an EMBL/GenBank/DDBJ whole genome shotgun (WGS) entry which is preliminary data.</text>
</comment>
<dbReference type="PANTHER" id="PTHR43362">
    <property type="entry name" value="MANNITOL DEHYDROGENASE DSF1-RELATED"/>
    <property type="match status" value="1"/>
</dbReference>
<comment type="catalytic activity">
    <reaction evidence="2">
        <text>D-mannitol 1-phosphate + NAD(+) = beta-D-fructose 6-phosphate + NADH + H(+)</text>
        <dbReference type="Rhea" id="RHEA:19661"/>
        <dbReference type="ChEBI" id="CHEBI:15378"/>
        <dbReference type="ChEBI" id="CHEBI:57540"/>
        <dbReference type="ChEBI" id="CHEBI:57634"/>
        <dbReference type="ChEBI" id="CHEBI:57945"/>
        <dbReference type="ChEBI" id="CHEBI:61381"/>
        <dbReference type="EC" id="1.1.1.17"/>
    </reaction>
</comment>
<dbReference type="Gene3D" id="1.10.1040.10">
    <property type="entry name" value="N-(1-d-carboxylethyl)-l-norvaline Dehydrogenase, domain 2"/>
    <property type="match status" value="1"/>
</dbReference>
<proteinExistence type="predicted"/>
<evidence type="ECO:0000259" key="3">
    <source>
        <dbReference type="Pfam" id="PF01232"/>
    </source>
</evidence>
<dbReference type="RefSeq" id="WP_085640133.1">
    <property type="nucleotide sequence ID" value="NZ_JARXOD010000018.1"/>
</dbReference>
<dbReference type="GO" id="GO:0008926">
    <property type="term" value="F:mannitol-1-phosphate 5-dehydrogenase activity"/>
    <property type="evidence" value="ECO:0007669"/>
    <property type="project" value="UniProtKB-EC"/>
</dbReference>
<protein>
    <submittedName>
        <fullName evidence="5">Mannitol dehydrogenase</fullName>
    </submittedName>
</protein>